<dbReference type="CDD" id="cd12887">
    <property type="entry name" value="SPRY_NHR_like"/>
    <property type="match status" value="6"/>
</dbReference>
<dbReference type="InterPro" id="IPR013320">
    <property type="entry name" value="ConA-like_dom_sf"/>
</dbReference>
<dbReference type="Pfam" id="PF07177">
    <property type="entry name" value="Neuralized"/>
    <property type="match status" value="6"/>
</dbReference>
<dbReference type="EMBL" id="CACVKT020006975">
    <property type="protein sequence ID" value="CAC5404568.1"/>
    <property type="molecule type" value="Genomic_DNA"/>
</dbReference>
<evidence type="ECO:0000259" key="1">
    <source>
        <dbReference type="PROSITE" id="PS51065"/>
    </source>
</evidence>
<name>A0A6J8D789_MYTCO</name>
<feature type="domain" description="NHR" evidence="1">
    <location>
        <begin position="233"/>
        <end position="400"/>
    </location>
</feature>
<protein>
    <submittedName>
        <fullName evidence="2">Neuralized-like protein 4</fullName>
    </submittedName>
</protein>
<dbReference type="InterPro" id="IPR037962">
    <property type="entry name" value="Neuralized"/>
</dbReference>
<evidence type="ECO:0000313" key="2">
    <source>
        <dbReference type="EMBL" id="CAC5404568.1"/>
    </source>
</evidence>
<feature type="domain" description="NHR" evidence="1">
    <location>
        <begin position="9"/>
        <end position="175"/>
    </location>
</feature>
<dbReference type="OrthoDB" id="49113at2759"/>
<dbReference type="SMART" id="SM00588">
    <property type="entry name" value="NEUZ"/>
    <property type="match status" value="5"/>
</dbReference>
<feature type="domain" description="NHR" evidence="1">
    <location>
        <begin position="443"/>
        <end position="609"/>
    </location>
</feature>
<dbReference type="PANTHER" id="PTHR12429">
    <property type="entry name" value="NEURALIZED"/>
    <property type="match status" value="1"/>
</dbReference>
<feature type="domain" description="NHR" evidence="1">
    <location>
        <begin position="628"/>
        <end position="794"/>
    </location>
</feature>
<evidence type="ECO:0000313" key="3">
    <source>
        <dbReference type="Proteomes" id="UP000507470"/>
    </source>
</evidence>
<dbReference type="InterPro" id="IPR043136">
    <property type="entry name" value="B30.2/SPRY_sf"/>
</dbReference>
<reference evidence="2 3" key="1">
    <citation type="submission" date="2020-06" db="EMBL/GenBank/DDBJ databases">
        <authorList>
            <person name="Li R."/>
            <person name="Bekaert M."/>
        </authorList>
    </citation>
    <scope>NUCLEOTIDE SEQUENCE [LARGE SCALE GENOMIC DNA]</scope>
    <source>
        <strain evidence="3">wild</strain>
    </source>
</reference>
<dbReference type="FunFam" id="2.60.120.920:FF:000014">
    <property type="entry name" value="neuralized-like protein 4 isoform X2"/>
    <property type="match status" value="1"/>
</dbReference>
<sequence>MASSSDEPLPKFHERVGSLVQLSNENRTAQRNHPAQEFNNGVAISRDPLKEDQLFEVKIDKKVNSWSGSIEIGVTTCDPNNLNFPISATGFREGTWVMSGSSILKDGHSITEEYGADLDQLSEGDTVGVMVNWKRELRFFVNGVDQGIAASDINSKVYAVVDMYGKCAQVSIIRPGSVHRTDNNITSNDVASQIANEFLTQLSNQIVNDLTRSADILSTSNTSNAEASPSNDMLTFHQKCGSLIKLTNEMRTAERKRPLDEFNNGVVMTNRPLKNDEMFEIRLDILVDKWSGSIEVGITTHNPGTLDIPATMTNMRSGTIMMSGCGILTNGKGTRREYGQYNLDELAEGDRIGLMRKSNGQLHYYINGQDQGVASNETPQTIWGVVDLYGMAVKVTILDRNDPNYPNNIQNTVTRNNVFRHFPDLYDEEALEVTNIGEDESDRLLFHTSCGSHATVMSGQRTALRPNAMDDFNNGVVLTTRTLKPDELFEVRLDKMIDKWAGSVEIGVTLHCAEELEFPSTMTNIRSGTWMMTGNGVMHNGTTVIDEYGQNLDRLKAGDRVGVRRRADGTLNFYVNGIDQGQAATNVPENVFGVVDLYGQAAQATIIDRYDSLSSPDAESSSMVETEELRFHHVHGQNAVIVNNGRTATRPNATGEFNDAIIMSNRPLKDNELFEIIIEKMVDRWSGSIEAGVTAIKPEDLEFPNTMTDIDYDTWMLSGSAIMQDGTTIRNGYPLDLDLVTVGCRLGMMRCSDGTLHFYYNGRDQGVACSDISSGVFAVIDLYGQCSQVSITSGSGVLPTDNNLLQNSTDLSIISPSDVTHKFSQCCGKNISIKNNGSSACRTRNFNHGLVFSSDPLKRDELFEIRIETLSKVWSGSLHIGLTSSAISDSTPQSLVPTRATELVSKPTWVVLGSEVKKCGSLIKENYTPSLYRLEIGNRVGVKRCADGTMHVYINGEDMGIAASNIPKNVFAVIDLYGSVESISVISNSGGDNPMLASQVSTVSELVEIDKDQDQDTSSDVSFHGNHGKNIILSAGNCTACRTGSYNQAVIVTSCRLKRNKLFQIKVDKLNPCWSSSLVVGVLGFTPDRFNFPVSAIGIKKSCIVVQADSVYSCGVKVKSKYGPNLDQLKIGQTVGLLIDNDFCLHLYIDNMDQGVAARDIPYPCYGIIDLYGQCEQWSRRNELKSPVFIAEDREKADFDEVVKEKSGRINIVEPNLVQNCEHQNVCSRIKLLLGIPDGYFDPSMNICYCDVCHKLRSDEMYHCRGDPPKEFALPSSWCKFSFKLPNKAHTLNVQDKWHSAYYGTRMDLLRRIVDTGDLHVSGRHSGYYRTLMDLLRRIVDTGDLHVSGRHRYYGTRMDLLRRIVDTGDLHVSGSESGSCSILTSSITKYTEKSRPETCGLKPVYLSPTIKYAGCNEFSPKYKLTDPKTKKTYCVRIGLQVWLKPGSYKVGPQSLGFDEQIDPKFKNNELEWSTKERGSIMLQSLLIKIE</sequence>
<proteinExistence type="predicted"/>
<dbReference type="GO" id="GO:0061630">
    <property type="term" value="F:ubiquitin protein ligase activity"/>
    <property type="evidence" value="ECO:0007669"/>
    <property type="project" value="TreeGrafter"/>
</dbReference>
<accession>A0A6J8D789</accession>
<dbReference type="PANTHER" id="PTHR12429:SF14">
    <property type="entry name" value="NEURALIZED-LIKE PROTEIN 4"/>
    <property type="match status" value="1"/>
</dbReference>
<dbReference type="InterPro" id="IPR006573">
    <property type="entry name" value="NHR_dom"/>
</dbReference>
<organism evidence="2 3">
    <name type="scientific">Mytilus coruscus</name>
    <name type="common">Sea mussel</name>
    <dbReference type="NCBI Taxonomy" id="42192"/>
    <lineage>
        <taxon>Eukaryota</taxon>
        <taxon>Metazoa</taxon>
        <taxon>Spiralia</taxon>
        <taxon>Lophotrochozoa</taxon>
        <taxon>Mollusca</taxon>
        <taxon>Bivalvia</taxon>
        <taxon>Autobranchia</taxon>
        <taxon>Pteriomorphia</taxon>
        <taxon>Mytilida</taxon>
        <taxon>Mytiloidea</taxon>
        <taxon>Mytilidae</taxon>
        <taxon>Mytilinae</taxon>
        <taxon>Mytilus</taxon>
    </lineage>
</organism>
<keyword evidence="3" id="KW-1185">Reference proteome</keyword>
<dbReference type="SUPFAM" id="SSF49899">
    <property type="entry name" value="Concanavalin A-like lectins/glucanases"/>
    <property type="match status" value="2"/>
</dbReference>
<gene>
    <name evidence="2" type="ORF">MCOR_38339</name>
</gene>
<dbReference type="PROSITE" id="PS51065">
    <property type="entry name" value="NHR"/>
    <property type="match status" value="6"/>
</dbReference>
<dbReference type="Gene3D" id="2.60.120.920">
    <property type="match status" value="6"/>
</dbReference>
<feature type="domain" description="NHR" evidence="1">
    <location>
        <begin position="1020"/>
        <end position="1183"/>
    </location>
</feature>
<dbReference type="Proteomes" id="UP000507470">
    <property type="component" value="Unassembled WGS sequence"/>
</dbReference>
<dbReference type="FunFam" id="2.60.120.920:FF:000001">
    <property type="entry name" value="neuralized-like protein 4 isoform X1"/>
    <property type="match status" value="5"/>
</dbReference>
<feature type="domain" description="NHR" evidence="1">
    <location>
        <begin position="820"/>
        <end position="988"/>
    </location>
</feature>